<name>G7JCE3_MEDTR</name>
<protein>
    <recommendedName>
        <fullName evidence="4">RNase H type-1 domain-containing protein</fullName>
    </recommendedName>
</protein>
<keyword evidence="3" id="KW-1185">Reference proteome</keyword>
<accession>G7JCE3</accession>
<organism evidence="1 3">
    <name type="scientific">Medicago truncatula</name>
    <name type="common">Barrel medic</name>
    <name type="synonym">Medicago tribuloides</name>
    <dbReference type="NCBI Taxonomy" id="3880"/>
    <lineage>
        <taxon>Eukaryota</taxon>
        <taxon>Viridiplantae</taxon>
        <taxon>Streptophyta</taxon>
        <taxon>Embryophyta</taxon>
        <taxon>Tracheophyta</taxon>
        <taxon>Spermatophyta</taxon>
        <taxon>Magnoliopsida</taxon>
        <taxon>eudicotyledons</taxon>
        <taxon>Gunneridae</taxon>
        <taxon>Pentapetalae</taxon>
        <taxon>rosids</taxon>
        <taxon>fabids</taxon>
        <taxon>Fabales</taxon>
        <taxon>Fabaceae</taxon>
        <taxon>Papilionoideae</taxon>
        <taxon>50 kb inversion clade</taxon>
        <taxon>NPAAA clade</taxon>
        <taxon>Hologalegina</taxon>
        <taxon>IRL clade</taxon>
        <taxon>Trifolieae</taxon>
        <taxon>Medicago</taxon>
    </lineage>
</organism>
<evidence type="ECO:0000313" key="1">
    <source>
        <dbReference type="EMBL" id="AES88904.1"/>
    </source>
</evidence>
<reference evidence="1 3" key="2">
    <citation type="journal article" date="2014" name="BMC Genomics">
        <title>An improved genome release (version Mt4.0) for the model legume Medicago truncatula.</title>
        <authorList>
            <person name="Tang H."/>
            <person name="Krishnakumar V."/>
            <person name="Bidwell S."/>
            <person name="Rosen B."/>
            <person name="Chan A."/>
            <person name="Zhou S."/>
            <person name="Gentzbittel L."/>
            <person name="Childs K.L."/>
            <person name="Yandell M."/>
            <person name="Gundlach H."/>
            <person name="Mayer K.F."/>
            <person name="Schwartz D.C."/>
            <person name="Town C.D."/>
        </authorList>
    </citation>
    <scope>GENOME REANNOTATION</scope>
    <source>
        <strain evidence="2 3">cv. Jemalong A17</strain>
    </source>
</reference>
<dbReference type="AlphaFoldDB" id="G7JCE3"/>
<evidence type="ECO:0000313" key="3">
    <source>
        <dbReference type="Proteomes" id="UP000002051"/>
    </source>
</evidence>
<dbReference type="EMBL" id="CM001220">
    <property type="protein sequence ID" value="AES88904.1"/>
    <property type="molecule type" value="Genomic_DNA"/>
</dbReference>
<reference evidence="1 3" key="1">
    <citation type="journal article" date="2011" name="Nature">
        <title>The Medicago genome provides insight into the evolution of rhizobial symbioses.</title>
        <authorList>
            <person name="Young N.D."/>
            <person name="Debelle F."/>
            <person name="Oldroyd G.E."/>
            <person name="Geurts R."/>
            <person name="Cannon S.B."/>
            <person name="Udvardi M.K."/>
            <person name="Benedito V.A."/>
            <person name="Mayer K.F."/>
            <person name="Gouzy J."/>
            <person name="Schoof H."/>
            <person name="Van de Peer Y."/>
            <person name="Proost S."/>
            <person name="Cook D.R."/>
            <person name="Meyers B.C."/>
            <person name="Spannagl M."/>
            <person name="Cheung F."/>
            <person name="De Mita S."/>
            <person name="Krishnakumar V."/>
            <person name="Gundlach H."/>
            <person name="Zhou S."/>
            <person name="Mudge J."/>
            <person name="Bharti A.K."/>
            <person name="Murray J.D."/>
            <person name="Naoumkina M.A."/>
            <person name="Rosen B."/>
            <person name="Silverstein K.A."/>
            <person name="Tang H."/>
            <person name="Rombauts S."/>
            <person name="Zhao P.X."/>
            <person name="Zhou P."/>
            <person name="Barbe V."/>
            <person name="Bardou P."/>
            <person name="Bechner M."/>
            <person name="Bellec A."/>
            <person name="Berger A."/>
            <person name="Berges H."/>
            <person name="Bidwell S."/>
            <person name="Bisseling T."/>
            <person name="Choisne N."/>
            <person name="Couloux A."/>
            <person name="Denny R."/>
            <person name="Deshpande S."/>
            <person name="Dai X."/>
            <person name="Doyle J.J."/>
            <person name="Dudez A.M."/>
            <person name="Farmer A.D."/>
            <person name="Fouteau S."/>
            <person name="Franken C."/>
            <person name="Gibelin C."/>
            <person name="Gish J."/>
            <person name="Goldstein S."/>
            <person name="Gonzalez A.J."/>
            <person name="Green P.J."/>
            <person name="Hallab A."/>
            <person name="Hartog M."/>
            <person name="Hua A."/>
            <person name="Humphray S.J."/>
            <person name="Jeong D.H."/>
            <person name="Jing Y."/>
            <person name="Jocker A."/>
            <person name="Kenton S.M."/>
            <person name="Kim D.J."/>
            <person name="Klee K."/>
            <person name="Lai H."/>
            <person name="Lang C."/>
            <person name="Lin S."/>
            <person name="Macmil S.L."/>
            <person name="Magdelenat G."/>
            <person name="Matthews L."/>
            <person name="McCorrison J."/>
            <person name="Monaghan E.L."/>
            <person name="Mun J.H."/>
            <person name="Najar F.Z."/>
            <person name="Nicholson C."/>
            <person name="Noirot C."/>
            <person name="O'Bleness M."/>
            <person name="Paule C.R."/>
            <person name="Poulain J."/>
            <person name="Prion F."/>
            <person name="Qin B."/>
            <person name="Qu C."/>
            <person name="Retzel E.F."/>
            <person name="Riddle C."/>
            <person name="Sallet E."/>
            <person name="Samain S."/>
            <person name="Samson N."/>
            <person name="Sanders I."/>
            <person name="Saurat O."/>
            <person name="Scarpelli C."/>
            <person name="Schiex T."/>
            <person name="Segurens B."/>
            <person name="Severin A.J."/>
            <person name="Sherrier D.J."/>
            <person name="Shi R."/>
            <person name="Sims S."/>
            <person name="Singer S.R."/>
            <person name="Sinharoy S."/>
            <person name="Sterck L."/>
            <person name="Viollet A."/>
            <person name="Wang B.B."/>
            <person name="Wang K."/>
            <person name="Wang M."/>
            <person name="Wang X."/>
            <person name="Warfsmann J."/>
            <person name="Weissenbach J."/>
            <person name="White D.D."/>
            <person name="White J.D."/>
            <person name="Wiley G.B."/>
            <person name="Wincker P."/>
            <person name="Xing Y."/>
            <person name="Yang L."/>
            <person name="Yao Z."/>
            <person name="Ying F."/>
            <person name="Zhai J."/>
            <person name="Zhou L."/>
            <person name="Zuber A."/>
            <person name="Denarie J."/>
            <person name="Dixon R.A."/>
            <person name="May G.D."/>
            <person name="Schwartz D.C."/>
            <person name="Rogers J."/>
            <person name="Quetier F."/>
            <person name="Town C.D."/>
            <person name="Roe B.A."/>
        </authorList>
    </citation>
    <scope>NUCLEOTIDE SEQUENCE [LARGE SCALE GENOMIC DNA]</scope>
    <source>
        <strain evidence="1">A17</strain>
        <strain evidence="2 3">cv. Jemalong A17</strain>
    </source>
</reference>
<sequence>MDEWLATHSSPRRQHGNAHSVAVMHSHAVVQEQLRTSGVPDMIHWTMSLSPLVPVNVWEALALSLYHTLHWIRDMQFDNVDSKTTIADVLSNKIDVTEFYKIIAACQNTLSSSFTYSRVEFNRRQTNMVVYALAQEAIEVVNPTIYFEIPDCICILIIDEML</sequence>
<dbReference type="PaxDb" id="3880-AES88904"/>
<dbReference type="Proteomes" id="UP000002051">
    <property type="component" value="Chromosome 4"/>
</dbReference>
<gene>
    <name evidence="1" type="ordered locus">MTR_4g064590</name>
</gene>
<proteinExistence type="predicted"/>
<evidence type="ECO:0008006" key="4">
    <source>
        <dbReference type="Google" id="ProtNLM"/>
    </source>
</evidence>
<evidence type="ECO:0000313" key="2">
    <source>
        <dbReference type="EnsemblPlants" id="AES88904"/>
    </source>
</evidence>
<reference evidence="2" key="3">
    <citation type="submission" date="2015-04" db="UniProtKB">
        <authorList>
            <consortium name="EnsemblPlants"/>
        </authorList>
    </citation>
    <scope>IDENTIFICATION</scope>
    <source>
        <strain evidence="2">cv. Jemalong A17</strain>
    </source>
</reference>
<dbReference type="EnsemblPlants" id="AES88904">
    <property type="protein sequence ID" value="AES88904"/>
    <property type="gene ID" value="MTR_4g064590"/>
</dbReference>
<dbReference type="HOGENOM" id="CLU_1637904_0_0_1"/>